<dbReference type="EMBL" id="CADCXU010012899">
    <property type="protein sequence ID" value="CAB0002792.1"/>
    <property type="molecule type" value="Genomic_DNA"/>
</dbReference>
<name>A0A6H5GIE1_9HEMI</name>
<sequence>MFSKNGHRKMMTVFQKKVFRRWLSCPTMGTKVFLFHVQHEMAPRRNGKALRAQTVDVTGNLMTSQSRSKLYVSRNTESESSIKNFCPYAVRRPGVLPRKNSTQDAGLKSNVPCCASDDDIICGVMVN</sequence>
<gene>
    <name evidence="1" type="ORF">NTEN_LOCUS8579</name>
</gene>
<dbReference type="AlphaFoldDB" id="A0A6H5GIE1"/>
<organism evidence="1 2">
    <name type="scientific">Nesidiocoris tenuis</name>
    <dbReference type="NCBI Taxonomy" id="355587"/>
    <lineage>
        <taxon>Eukaryota</taxon>
        <taxon>Metazoa</taxon>
        <taxon>Ecdysozoa</taxon>
        <taxon>Arthropoda</taxon>
        <taxon>Hexapoda</taxon>
        <taxon>Insecta</taxon>
        <taxon>Pterygota</taxon>
        <taxon>Neoptera</taxon>
        <taxon>Paraneoptera</taxon>
        <taxon>Hemiptera</taxon>
        <taxon>Heteroptera</taxon>
        <taxon>Panheteroptera</taxon>
        <taxon>Cimicomorpha</taxon>
        <taxon>Miridae</taxon>
        <taxon>Dicyphina</taxon>
        <taxon>Nesidiocoris</taxon>
    </lineage>
</organism>
<evidence type="ECO:0000313" key="1">
    <source>
        <dbReference type="EMBL" id="CAB0002792.1"/>
    </source>
</evidence>
<accession>A0A6H5GIE1</accession>
<reference evidence="1 2" key="1">
    <citation type="submission" date="2020-02" db="EMBL/GenBank/DDBJ databases">
        <authorList>
            <person name="Ferguson B K."/>
        </authorList>
    </citation>
    <scope>NUCLEOTIDE SEQUENCE [LARGE SCALE GENOMIC DNA]</scope>
</reference>
<feature type="non-terminal residue" evidence="1">
    <location>
        <position position="127"/>
    </location>
</feature>
<evidence type="ECO:0000313" key="2">
    <source>
        <dbReference type="Proteomes" id="UP000479000"/>
    </source>
</evidence>
<proteinExistence type="predicted"/>
<protein>
    <submittedName>
        <fullName evidence="1">Uncharacterized protein</fullName>
    </submittedName>
</protein>
<keyword evidence="2" id="KW-1185">Reference proteome</keyword>
<dbReference type="Proteomes" id="UP000479000">
    <property type="component" value="Unassembled WGS sequence"/>
</dbReference>